<dbReference type="Gene3D" id="3.20.20.150">
    <property type="entry name" value="Divalent-metal-dependent TIM barrel enzymes"/>
    <property type="match status" value="1"/>
</dbReference>
<organism evidence="1">
    <name type="scientific">marine sediment metagenome</name>
    <dbReference type="NCBI Taxonomy" id="412755"/>
    <lineage>
        <taxon>unclassified sequences</taxon>
        <taxon>metagenomes</taxon>
        <taxon>ecological metagenomes</taxon>
    </lineage>
</organism>
<feature type="non-terminal residue" evidence="1">
    <location>
        <position position="252"/>
    </location>
</feature>
<accession>X0X7X6</accession>
<dbReference type="AlphaFoldDB" id="X0X7X6"/>
<evidence type="ECO:0008006" key="2">
    <source>
        <dbReference type="Google" id="ProtNLM"/>
    </source>
</evidence>
<name>X0X7X6_9ZZZZ</name>
<sequence length="252" mass="27684">SELIGIATWNFREGSLASRIQRFAELGFDAISLRAGDATALCRGSAPEVEDVIAKHSLAMVFHPSFVSGGETLSEESLLTDFELYLAWHNKTGALHTVNYEAAYVEAEDGERDYQAEAMRPVLKKMLAMSDGAGFSVGVKDWPRRREQLDAVAALKAYLHFGVLVDLGYLHLVIRRGLEPNEPFPAKAAQNYLDRIALPINELHVRENDGVHPIACPPTSDSSYMSSLAEMLRKKGCKGISTIEFSPESCGL</sequence>
<dbReference type="InterPro" id="IPR036237">
    <property type="entry name" value="Xyl_isomerase-like_sf"/>
</dbReference>
<feature type="non-terminal residue" evidence="1">
    <location>
        <position position="1"/>
    </location>
</feature>
<dbReference type="EMBL" id="BARS01041368">
    <property type="protein sequence ID" value="GAG31477.1"/>
    <property type="molecule type" value="Genomic_DNA"/>
</dbReference>
<protein>
    <recommendedName>
        <fullName evidence="2">Xylose isomerase-like TIM barrel domain-containing protein</fullName>
    </recommendedName>
</protein>
<proteinExistence type="predicted"/>
<reference evidence="1" key="1">
    <citation type="journal article" date="2014" name="Front. Microbiol.">
        <title>High frequency of phylogenetically diverse reductive dehalogenase-homologous genes in deep subseafloor sedimentary metagenomes.</title>
        <authorList>
            <person name="Kawai M."/>
            <person name="Futagami T."/>
            <person name="Toyoda A."/>
            <person name="Takaki Y."/>
            <person name="Nishi S."/>
            <person name="Hori S."/>
            <person name="Arai W."/>
            <person name="Tsubouchi T."/>
            <person name="Morono Y."/>
            <person name="Uchiyama I."/>
            <person name="Ito T."/>
            <person name="Fujiyama A."/>
            <person name="Inagaki F."/>
            <person name="Takami H."/>
        </authorList>
    </citation>
    <scope>NUCLEOTIDE SEQUENCE</scope>
    <source>
        <strain evidence="1">Expedition CK06-06</strain>
    </source>
</reference>
<evidence type="ECO:0000313" key="1">
    <source>
        <dbReference type="EMBL" id="GAG31477.1"/>
    </source>
</evidence>
<gene>
    <name evidence="1" type="ORF">S01H1_62930</name>
</gene>
<dbReference type="SUPFAM" id="SSF51658">
    <property type="entry name" value="Xylose isomerase-like"/>
    <property type="match status" value="1"/>
</dbReference>
<comment type="caution">
    <text evidence="1">The sequence shown here is derived from an EMBL/GenBank/DDBJ whole genome shotgun (WGS) entry which is preliminary data.</text>
</comment>